<dbReference type="Gene3D" id="1.20.1640.10">
    <property type="entry name" value="Multidrug efflux transporter AcrB transmembrane domain"/>
    <property type="match status" value="2"/>
</dbReference>
<feature type="transmembrane region" description="Helical" evidence="7">
    <location>
        <begin position="389"/>
        <end position="412"/>
    </location>
</feature>
<dbReference type="SUPFAM" id="SSF82866">
    <property type="entry name" value="Multidrug efflux transporter AcrB transmembrane domain"/>
    <property type="match status" value="2"/>
</dbReference>
<feature type="region of interest" description="Disordered" evidence="6">
    <location>
        <begin position="830"/>
        <end position="865"/>
    </location>
</feature>
<name>A0ABP8ZAV7_9MICO</name>
<feature type="transmembrane region" description="Helical" evidence="7">
    <location>
        <begin position="635"/>
        <end position="654"/>
    </location>
</feature>
<feature type="domain" description="SSD" evidence="8">
    <location>
        <begin position="308"/>
        <end position="440"/>
    </location>
</feature>
<feature type="transmembrane region" description="Helical" evidence="7">
    <location>
        <begin position="418"/>
        <end position="441"/>
    </location>
</feature>
<evidence type="ECO:0000256" key="7">
    <source>
        <dbReference type="SAM" id="Phobius"/>
    </source>
</evidence>
<accession>A0ABP8ZAV7</accession>
<organism evidence="9 10">
    <name type="scientific">Amnibacterium soli</name>
    <dbReference type="NCBI Taxonomy" id="1282736"/>
    <lineage>
        <taxon>Bacteria</taxon>
        <taxon>Bacillati</taxon>
        <taxon>Actinomycetota</taxon>
        <taxon>Actinomycetes</taxon>
        <taxon>Micrococcales</taxon>
        <taxon>Microbacteriaceae</taxon>
        <taxon>Amnibacterium</taxon>
    </lineage>
</organism>
<feature type="transmembrane region" description="Helical" evidence="7">
    <location>
        <begin position="702"/>
        <end position="725"/>
    </location>
</feature>
<protein>
    <submittedName>
        <fullName evidence="9">MMPL family transporter</fullName>
    </submittedName>
</protein>
<keyword evidence="5 7" id="KW-0472">Membrane</keyword>
<dbReference type="PANTHER" id="PTHR33406">
    <property type="entry name" value="MEMBRANE PROTEIN MJ1562-RELATED"/>
    <property type="match status" value="1"/>
</dbReference>
<feature type="transmembrane region" description="Helical" evidence="7">
    <location>
        <begin position="746"/>
        <end position="767"/>
    </location>
</feature>
<keyword evidence="3 7" id="KW-0812">Transmembrane</keyword>
<dbReference type="PANTHER" id="PTHR33406:SF13">
    <property type="entry name" value="MEMBRANE PROTEIN YDFJ"/>
    <property type="match status" value="1"/>
</dbReference>
<evidence type="ECO:0000256" key="4">
    <source>
        <dbReference type="ARBA" id="ARBA00022989"/>
    </source>
</evidence>
<reference evidence="10" key="1">
    <citation type="journal article" date="2019" name="Int. J. Syst. Evol. Microbiol.">
        <title>The Global Catalogue of Microorganisms (GCM) 10K type strain sequencing project: providing services to taxonomists for standard genome sequencing and annotation.</title>
        <authorList>
            <consortium name="The Broad Institute Genomics Platform"/>
            <consortium name="The Broad Institute Genome Sequencing Center for Infectious Disease"/>
            <person name="Wu L."/>
            <person name="Ma J."/>
        </authorList>
    </citation>
    <scope>NUCLEOTIDE SEQUENCE [LARGE SCALE GENOMIC DNA]</scope>
    <source>
        <strain evidence="10">JCM 19015</strain>
    </source>
</reference>
<evidence type="ECO:0000313" key="9">
    <source>
        <dbReference type="EMBL" id="GAA4751395.1"/>
    </source>
</evidence>
<dbReference type="InterPro" id="IPR004869">
    <property type="entry name" value="MMPL_dom"/>
</dbReference>
<dbReference type="InterPro" id="IPR000731">
    <property type="entry name" value="SSD"/>
</dbReference>
<evidence type="ECO:0000256" key="3">
    <source>
        <dbReference type="ARBA" id="ARBA00022692"/>
    </source>
</evidence>
<comment type="subcellular location">
    <subcellularLocation>
        <location evidence="1">Cell membrane</location>
        <topology evidence="1">Multi-pass membrane protein</topology>
    </subcellularLocation>
</comment>
<feature type="transmembrane region" description="Helical" evidence="7">
    <location>
        <begin position="773"/>
        <end position="795"/>
    </location>
</feature>
<feature type="transmembrane region" description="Helical" evidence="7">
    <location>
        <begin position="472"/>
        <end position="494"/>
    </location>
</feature>
<feature type="region of interest" description="Disordered" evidence="6">
    <location>
        <begin position="135"/>
        <end position="155"/>
    </location>
</feature>
<dbReference type="InterPro" id="IPR050545">
    <property type="entry name" value="Mycobact_MmpL"/>
</dbReference>
<feature type="compositionally biased region" description="Low complexity" evidence="6">
    <location>
        <begin position="841"/>
        <end position="851"/>
    </location>
</feature>
<evidence type="ECO:0000256" key="6">
    <source>
        <dbReference type="SAM" id="MobiDB-lite"/>
    </source>
</evidence>
<evidence type="ECO:0000256" key="5">
    <source>
        <dbReference type="ARBA" id="ARBA00023136"/>
    </source>
</evidence>
<dbReference type="EMBL" id="BAABLP010000005">
    <property type="protein sequence ID" value="GAA4751395.1"/>
    <property type="molecule type" value="Genomic_DNA"/>
</dbReference>
<feature type="transmembrane region" description="Helical" evidence="7">
    <location>
        <begin position="312"/>
        <end position="332"/>
    </location>
</feature>
<evidence type="ECO:0000259" key="8">
    <source>
        <dbReference type="PROSITE" id="PS50156"/>
    </source>
</evidence>
<gene>
    <name evidence="9" type="ORF">GCM10025783_24930</name>
</gene>
<feature type="transmembrane region" description="Helical" evidence="7">
    <location>
        <begin position="285"/>
        <end position="305"/>
    </location>
</feature>
<feature type="transmembrane region" description="Helical" evidence="7">
    <location>
        <begin position="661"/>
        <end position="682"/>
    </location>
</feature>
<sequence>MAGLLYRLGRFAARRRWLVVIAWVLVLALGGGGYALFGGAISTAISIPGTATTRVTDELAREFPSASGGSGSIVFQRTGAGAFDGDQKAEIASFLRRVGDLDGVRRAVDPFTSQQRIDDQRSTLSDGRQQLADGAKKLDDGQQQLDAGQKQLDAGQKQLDQQEAQAKAAGQLAAAQPQLDAAQAQLDAQQKTIDAQQRKITDGRKTLDTNRTELELGQRLLTLSKDIRFVSTDGSTALATVAFTKPTTEVAQTLKTRIAADAERADIPGVRVLISNEIAQGIPSVVGPGEVVGLLVAAVVLVLVLGTVIGAVLPLVSALLGVGVAILGALSFSGVVEFVSVTPVLAVMLGLAVGIDYSLFIINRHRRQLKQGVGLHESIGLADGTSGNAVVFAGTTVIVALLALNITGIPFLGLMGTVGGVAVAVAILVAITLIPALLSFVGMRVLRRAERAALGALGAPGAVREPTRPMPAWRAVVTLVAGVAVLAVIALPAMHMRLGLPVGSSEAEDSTQYKAYTVTGERFGEGQNGPLLVVADLPERATGTALLQQEVAIGERIAAQDHVAAVAPIGSSKDDRVLAFQVVPTGGPSSESTEQLVHDLRDLSPVQTDRGSVGLGVAGNASANIDISEKLGAVLPLYVGVVVGLSILILILVFRSFLVPITATIGFVLSLLATFGGLTAIYQFGWLHQVFGVHDPAPILSFLPIIEVGILFGLAMDYQLFLVSGMREAYAHGVPAKLAVQHGVHAGRAVVTAAAIIMTSVFSGFVFSDSSTIRPIGFGLAFGVLVDAFIVRMLLIPAVMRLLGDAAWWFPKWLDRLLPDVDVEGAKLERAHPPRGHDGAAAHAAAGAVDAPSDDPHRDRAAHRA</sequence>
<keyword evidence="4 7" id="KW-1133">Transmembrane helix</keyword>
<proteinExistence type="predicted"/>
<feature type="compositionally biased region" description="Low complexity" evidence="6">
    <location>
        <begin position="141"/>
        <end position="154"/>
    </location>
</feature>
<keyword evidence="10" id="KW-1185">Reference proteome</keyword>
<feature type="compositionally biased region" description="Basic and acidic residues" evidence="6">
    <location>
        <begin position="830"/>
        <end position="840"/>
    </location>
</feature>
<dbReference type="Proteomes" id="UP001500121">
    <property type="component" value="Unassembled WGS sequence"/>
</dbReference>
<dbReference type="PROSITE" id="PS50156">
    <property type="entry name" value="SSD"/>
    <property type="match status" value="1"/>
</dbReference>
<dbReference type="RefSeq" id="WP_345481573.1">
    <property type="nucleotide sequence ID" value="NZ_BAABLP010000005.1"/>
</dbReference>
<feature type="transmembrane region" description="Helical" evidence="7">
    <location>
        <begin position="338"/>
        <end position="362"/>
    </location>
</feature>
<evidence type="ECO:0000256" key="1">
    <source>
        <dbReference type="ARBA" id="ARBA00004651"/>
    </source>
</evidence>
<comment type="caution">
    <text evidence="9">The sequence shown here is derived from an EMBL/GenBank/DDBJ whole genome shotgun (WGS) entry which is preliminary data.</text>
</comment>
<keyword evidence="2" id="KW-1003">Cell membrane</keyword>
<evidence type="ECO:0000313" key="10">
    <source>
        <dbReference type="Proteomes" id="UP001500121"/>
    </source>
</evidence>
<evidence type="ECO:0000256" key="2">
    <source>
        <dbReference type="ARBA" id="ARBA00022475"/>
    </source>
</evidence>
<dbReference type="Pfam" id="PF03176">
    <property type="entry name" value="MMPL"/>
    <property type="match status" value="2"/>
</dbReference>